<protein>
    <submittedName>
        <fullName evidence="2">Uncharacterized protein</fullName>
    </submittedName>
</protein>
<proteinExistence type="predicted"/>
<feature type="compositionally biased region" description="Polar residues" evidence="1">
    <location>
        <begin position="258"/>
        <end position="280"/>
    </location>
</feature>
<gene>
    <name evidence="2" type="ORF">NLJ89_g2650</name>
</gene>
<reference evidence="2" key="1">
    <citation type="submission" date="2022-07" db="EMBL/GenBank/DDBJ databases">
        <title>Genome Sequence of Agrocybe chaxingu.</title>
        <authorList>
            <person name="Buettner E."/>
        </authorList>
    </citation>
    <scope>NUCLEOTIDE SEQUENCE</scope>
    <source>
        <strain evidence="2">MP-N11</strain>
    </source>
</reference>
<evidence type="ECO:0000256" key="1">
    <source>
        <dbReference type="SAM" id="MobiDB-lite"/>
    </source>
</evidence>
<comment type="caution">
    <text evidence="2">The sequence shown here is derived from an EMBL/GenBank/DDBJ whole genome shotgun (WGS) entry which is preliminary data.</text>
</comment>
<keyword evidence="3" id="KW-1185">Reference proteome</keyword>
<sequence length="465" mass="52208">MPWPSMSLPPQMQIGPVHPSLQTANGASGDPSMDIAVLETNNTRIKDFEVSLGSNYEDDGYEGGDEHTHSQEHRPTQSEQISQLMDEIGKLRAEVEALKTAQNSTVPIPAGTSELTGFFDEEPMNLFGDSLTQDPFIETMAQISQYNFSGNAAFRPAVETGLNQVSQDGPQWNTEPEELADNRFSNVPQDDFPENTAVQEASNASNESFWTWYKAQMQHDMALVPHGQGTSSVAISSELQRQPLTPQASSLGQAFVNDSQPSEAVQEQVQTEGNINYSYRRTNDPVRRSDAQRNGPSYEPDDYETMAQPKRRDPEKLQFEKDIRSHLKFLESQNVSIVRRVTRHEAAAFAAAWAVDEGESIAPAVSETTFRYDVQGAPRSPWNLSAGRIFTESFIRMYNMQFLGVEDVWQAFFTRLKSIQAAYRKSLLPKIQKLASLKTQRQSQRKNGRQLKVWAGRKPKSLYSN</sequence>
<dbReference type="EMBL" id="JANKHO010000169">
    <property type="protein sequence ID" value="KAJ3513960.1"/>
    <property type="molecule type" value="Genomic_DNA"/>
</dbReference>
<organism evidence="2 3">
    <name type="scientific">Agrocybe chaxingu</name>
    <dbReference type="NCBI Taxonomy" id="84603"/>
    <lineage>
        <taxon>Eukaryota</taxon>
        <taxon>Fungi</taxon>
        <taxon>Dikarya</taxon>
        <taxon>Basidiomycota</taxon>
        <taxon>Agaricomycotina</taxon>
        <taxon>Agaricomycetes</taxon>
        <taxon>Agaricomycetidae</taxon>
        <taxon>Agaricales</taxon>
        <taxon>Agaricineae</taxon>
        <taxon>Strophariaceae</taxon>
        <taxon>Agrocybe</taxon>
    </lineage>
</organism>
<dbReference type="Proteomes" id="UP001148786">
    <property type="component" value="Unassembled WGS sequence"/>
</dbReference>
<dbReference type="OrthoDB" id="3224221at2759"/>
<dbReference type="AlphaFoldDB" id="A0A9W8K5H8"/>
<accession>A0A9W8K5H8</accession>
<feature type="region of interest" description="Disordered" evidence="1">
    <location>
        <begin position="1"/>
        <end position="33"/>
    </location>
</feature>
<evidence type="ECO:0000313" key="3">
    <source>
        <dbReference type="Proteomes" id="UP001148786"/>
    </source>
</evidence>
<feature type="compositionally biased region" description="Basic and acidic residues" evidence="1">
    <location>
        <begin position="64"/>
        <end position="76"/>
    </location>
</feature>
<feature type="region of interest" description="Disordered" evidence="1">
    <location>
        <begin position="258"/>
        <end position="314"/>
    </location>
</feature>
<feature type="region of interest" description="Disordered" evidence="1">
    <location>
        <begin position="54"/>
        <end position="79"/>
    </location>
</feature>
<evidence type="ECO:0000313" key="2">
    <source>
        <dbReference type="EMBL" id="KAJ3513960.1"/>
    </source>
</evidence>
<feature type="compositionally biased region" description="Basic and acidic residues" evidence="1">
    <location>
        <begin position="281"/>
        <end position="291"/>
    </location>
</feature>
<name>A0A9W8K5H8_9AGAR</name>